<evidence type="ECO:0000256" key="3">
    <source>
        <dbReference type="ARBA" id="ARBA00022597"/>
    </source>
</evidence>
<dbReference type="PANTHER" id="PTHR43790">
    <property type="entry name" value="CARBOHYDRATE TRANSPORT ATP-BINDING PROTEIN MG119-RELATED"/>
    <property type="match status" value="1"/>
</dbReference>
<dbReference type="InterPro" id="IPR003439">
    <property type="entry name" value="ABC_transporter-like_ATP-bd"/>
</dbReference>
<organism evidence="10 11">
    <name type="scientific">Vibrio variabilis</name>
    <dbReference type="NCBI Taxonomy" id="990271"/>
    <lineage>
        <taxon>Bacteria</taxon>
        <taxon>Pseudomonadati</taxon>
        <taxon>Pseudomonadota</taxon>
        <taxon>Gammaproteobacteria</taxon>
        <taxon>Vibrionales</taxon>
        <taxon>Vibrionaceae</taxon>
        <taxon>Vibrio</taxon>
    </lineage>
</organism>
<feature type="domain" description="ABC transporter" evidence="9">
    <location>
        <begin position="86"/>
        <end position="330"/>
    </location>
</feature>
<evidence type="ECO:0000256" key="5">
    <source>
        <dbReference type="ARBA" id="ARBA00022741"/>
    </source>
</evidence>
<evidence type="ECO:0000256" key="6">
    <source>
        <dbReference type="ARBA" id="ARBA00022840"/>
    </source>
</evidence>
<keyword evidence="8" id="KW-0472">Membrane</keyword>
<evidence type="ECO:0000256" key="8">
    <source>
        <dbReference type="ARBA" id="ARBA00023136"/>
    </source>
</evidence>
<name>A0ABQ0JER2_9VIBR</name>
<dbReference type="InterPro" id="IPR050107">
    <property type="entry name" value="ABC_carbohydrate_import_ATPase"/>
</dbReference>
<dbReference type="PROSITE" id="PS00211">
    <property type="entry name" value="ABC_TRANSPORTER_1"/>
    <property type="match status" value="1"/>
</dbReference>
<accession>A0ABQ0JER2</accession>
<keyword evidence="1" id="KW-0813">Transport</keyword>
<dbReference type="GO" id="GO:0005524">
    <property type="term" value="F:ATP binding"/>
    <property type="evidence" value="ECO:0007669"/>
    <property type="project" value="UniProtKB-KW"/>
</dbReference>
<evidence type="ECO:0000313" key="11">
    <source>
        <dbReference type="Proteomes" id="UP000029223"/>
    </source>
</evidence>
<dbReference type="InterPro" id="IPR003593">
    <property type="entry name" value="AAA+_ATPase"/>
</dbReference>
<keyword evidence="11" id="KW-1185">Reference proteome</keyword>
<dbReference type="CDD" id="cd03215">
    <property type="entry name" value="ABC_Carb_Monos_II"/>
    <property type="match status" value="1"/>
</dbReference>
<dbReference type="PROSITE" id="PS50893">
    <property type="entry name" value="ABC_TRANSPORTER_2"/>
    <property type="match status" value="1"/>
</dbReference>
<keyword evidence="7" id="KW-1278">Translocase</keyword>
<dbReference type="InterPro" id="IPR027417">
    <property type="entry name" value="P-loop_NTPase"/>
</dbReference>
<dbReference type="Pfam" id="PF00005">
    <property type="entry name" value="ABC_tran"/>
    <property type="match status" value="1"/>
</dbReference>
<dbReference type="Gene3D" id="3.40.50.300">
    <property type="entry name" value="P-loop containing nucleotide triphosphate hydrolases"/>
    <property type="match status" value="2"/>
</dbReference>
<dbReference type="SMART" id="SM00382">
    <property type="entry name" value="AAA"/>
    <property type="match status" value="1"/>
</dbReference>
<reference evidence="11" key="2">
    <citation type="submission" date="2014-09" db="EMBL/GenBank/DDBJ databases">
        <authorList>
            <consortium name="NBRP consortium"/>
            <person name="Sawabe T."/>
            <person name="Meirelles P."/>
            <person name="Nakanishi M."/>
            <person name="Sayaka M."/>
            <person name="Hattori M."/>
            <person name="Ohkuma M."/>
        </authorList>
    </citation>
    <scope>NUCLEOTIDE SEQUENCE [LARGE SCALE GENOMIC DNA]</scope>
    <source>
        <strain evidence="11">JCM 19239</strain>
    </source>
</reference>
<dbReference type="EMBL" id="BBMS01000027">
    <property type="protein sequence ID" value="GAL27254.1"/>
    <property type="molecule type" value="Genomic_DNA"/>
</dbReference>
<keyword evidence="4" id="KW-0677">Repeat</keyword>
<keyword evidence="5" id="KW-0547">Nucleotide-binding</keyword>
<sequence length="335" mass="37106">MDEPTSSLSEKDVQKLFNVMRKLAASGMGIVYVSHRLEELPQIANRVTVFRDGRYIKTLPIEQAPKSEIIRQMVGDNVAIEQHIKRDVGDVFFEARQLSSDGVFSDVSFDLHRGEILGITGLAGAGRTELVRALYGADKLEQGQLYLDGKQIKISSPREAIAHGIAFVTEDRKEEGLVLDHTISDNINLAVLERIAERFIITQQTEHQLSDTMIRDLHIKCNGRAQLAKNLSGGNQQKVVIAKWMATKPNILIMDEPTRGIDVGAKAQIFELLRELSEEGVGVIMISSEIPEILQYSDRIMVMAEGKVTYTGENDGAITQEQILNYATMASGKAA</sequence>
<evidence type="ECO:0000256" key="2">
    <source>
        <dbReference type="ARBA" id="ARBA00022475"/>
    </source>
</evidence>
<dbReference type="Proteomes" id="UP000029223">
    <property type="component" value="Unassembled WGS sequence"/>
</dbReference>
<evidence type="ECO:0000256" key="7">
    <source>
        <dbReference type="ARBA" id="ARBA00022967"/>
    </source>
</evidence>
<evidence type="ECO:0000256" key="1">
    <source>
        <dbReference type="ARBA" id="ARBA00022448"/>
    </source>
</evidence>
<protein>
    <submittedName>
        <fullName evidence="10">Ribose ABC transport system ATP-binding protein RbsA</fullName>
    </submittedName>
</protein>
<evidence type="ECO:0000259" key="9">
    <source>
        <dbReference type="PROSITE" id="PS50893"/>
    </source>
</evidence>
<gene>
    <name evidence="10" type="ORF">JCM19239_2066</name>
</gene>
<proteinExistence type="predicted"/>
<keyword evidence="3" id="KW-0762">Sugar transport</keyword>
<keyword evidence="6 10" id="KW-0067">ATP-binding</keyword>
<keyword evidence="2" id="KW-1003">Cell membrane</keyword>
<evidence type="ECO:0000313" key="10">
    <source>
        <dbReference type="EMBL" id="GAL27254.1"/>
    </source>
</evidence>
<reference evidence="11" key="1">
    <citation type="submission" date="2014-09" db="EMBL/GenBank/DDBJ databases">
        <title>Vibrio variabilis JCM 19239. (C206) whole genome shotgun sequence.</title>
        <authorList>
            <person name="Sawabe T."/>
            <person name="Meirelles P."/>
            <person name="Nakanishi M."/>
            <person name="Sayaka M."/>
            <person name="Hattori M."/>
            <person name="Ohkuma M."/>
        </authorList>
    </citation>
    <scope>NUCLEOTIDE SEQUENCE [LARGE SCALE GENOMIC DNA]</scope>
    <source>
        <strain evidence="11">JCM 19239</strain>
    </source>
</reference>
<dbReference type="PANTHER" id="PTHR43790:SF3">
    <property type="entry name" value="D-ALLOSE IMPORT ATP-BINDING PROTEIN ALSA-RELATED"/>
    <property type="match status" value="1"/>
</dbReference>
<evidence type="ECO:0000256" key="4">
    <source>
        <dbReference type="ARBA" id="ARBA00022737"/>
    </source>
</evidence>
<dbReference type="SUPFAM" id="SSF52540">
    <property type="entry name" value="P-loop containing nucleoside triphosphate hydrolases"/>
    <property type="match status" value="2"/>
</dbReference>
<comment type="caution">
    <text evidence="10">The sequence shown here is derived from an EMBL/GenBank/DDBJ whole genome shotgun (WGS) entry which is preliminary data.</text>
</comment>
<dbReference type="InterPro" id="IPR017871">
    <property type="entry name" value="ABC_transporter-like_CS"/>
</dbReference>